<reference evidence="1" key="1">
    <citation type="submission" date="2020-05" db="UniProtKB">
        <authorList>
            <consortium name="EnsemblMetazoa"/>
        </authorList>
    </citation>
    <scope>IDENTIFICATION</scope>
    <source>
        <strain evidence="1">TTRI</strain>
    </source>
</reference>
<organism evidence="1 2">
    <name type="scientific">Glossina austeni</name>
    <name type="common">Savannah tsetse fly</name>
    <dbReference type="NCBI Taxonomy" id="7395"/>
    <lineage>
        <taxon>Eukaryota</taxon>
        <taxon>Metazoa</taxon>
        <taxon>Ecdysozoa</taxon>
        <taxon>Arthropoda</taxon>
        <taxon>Hexapoda</taxon>
        <taxon>Insecta</taxon>
        <taxon>Pterygota</taxon>
        <taxon>Neoptera</taxon>
        <taxon>Endopterygota</taxon>
        <taxon>Diptera</taxon>
        <taxon>Brachycera</taxon>
        <taxon>Muscomorpha</taxon>
        <taxon>Hippoboscoidea</taxon>
        <taxon>Glossinidae</taxon>
        <taxon>Glossina</taxon>
    </lineage>
</organism>
<name>A0A1A9UMM4_GLOAU</name>
<dbReference type="VEuPathDB" id="VectorBase:GAUT009516"/>
<dbReference type="Proteomes" id="UP000078200">
    <property type="component" value="Unassembled WGS sequence"/>
</dbReference>
<protein>
    <submittedName>
        <fullName evidence="1">Uncharacterized protein</fullName>
    </submittedName>
</protein>
<accession>A0A1A9UMM4</accession>
<dbReference type="AlphaFoldDB" id="A0A1A9UMM4"/>
<evidence type="ECO:0000313" key="1">
    <source>
        <dbReference type="EnsemblMetazoa" id="GAUT009516-PA"/>
    </source>
</evidence>
<keyword evidence="2" id="KW-1185">Reference proteome</keyword>
<evidence type="ECO:0000313" key="2">
    <source>
        <dbReference type="Proteomes" id="UP000078200"/>
    </source>
</evidence>
<dbReference type="EnsemblMetazoa" id="GAUT009516-RA">
    <property type="protein sequence ID" value="GAUT009516-PA"/>
    <property type="gene ID" value="GAUT009516"/>
</dbReference>
<sequence length="108" mass="12666">MDRNAFQLSASQNQVIVKNKDDDHQLTNKYLWAIVEQQQQVQRLRVRQPRQKEEVVLLRWGDDDNDDYQAVHITLNDDCNGDDDQALTVTSIWLQVLFAQQQQQQTGI</sequence>
<proteinExistence type="predicted"/>